<proteinExistence type="inferred from homology"/>
<dbReference type="Proteomes" id="UP000601435">
    <property type="component" value="Unassembled WGS sequence"/>
</dbReference>
<evidence type="ECO:0000313" key="3">
    <source>
        <dbReference type="Proteomes" id="UP000601435"/>
    </source>
</evidence>
<keyword evidence="3" id="KW-1185">Reference proteome</keyword>
<sequence length="491" mass="54921">VTDLAVEKGWWHPSEAKFPGVFDFFGAYGYQPTAENTAIEDIASIRNLMAYYSGRRMWRIFSLLSPSEGEKLDPNLGNLPKTKNPYPPSVPAPRGSVTRSMVMNALRDHYEGTPYDLTKGMAAGPHGTPNRGPITGIKGQWERAISMFRTAYSYVLEIRPNRRSITWFGYDAAHGTAWMPFYGSSPIPAPQMYTAHGLNMSTFNTDAAWWAFNLVNQYSDINFQLPVRLINGEARAKAGEIELEAAKLVKVWEASIDSSGEEDDLAILAAKTNAYAEVKVQEWWKFAWYLIAKYGRQVVTYNESSVGGVNYTGQIYPQWWLQSPDVGFTTWSPKGPWIGVPDIGCAAPTQLSLQSNHTWAVLALVPLAYFAGLWHGRRPKVAEGYLALEEEHQQQEDEEEEEEQKQIVWNVIGLMIIVTFGSSLDIVAIQAEMAGQKIVKWMQKDRVWIDFARKRLVTIGVGNLVSGHPAADFQGLGLVGVELKYADGLVR</sequence>
<name>A0A812R8X5_9DINO</name>
<gene>
    <name evidence="2" type="primary">pipD</name>
    <name evidence="2" type="ORF">SNEC2469_LOCUS11701</name>
</gene>
<accession>A0A812R8X5</accession>
<dbReference type="AlphaFoldDB" id="A0A812R8X5"/>
<dbReference type="PANTHER" id="PTHR12994">
    <property type="entry name" value="SECERNIN"/>
    <property type="match status" value="1"/>
</dbReference>
<dbReference type="Pfam" id="PF03577">
    <property type="entry name" value="Peptidase_C69"/>
    <property type="match status" value="1"/>
</dbReference>
<dbReference type="PANTHER" id="PTHR12994:SF17">
    <property type="entry name" value="LD30995P"/>
    <property type="match status" value="1"/>
</dbReference>
<reference evidence="2" key="1">
    <citation type="submission" date="2021-02" db="EMBL/GenBank/DDBJ databases">
        <authorList>
            <person name="Dougan E. K."/>
            <person name="Rhodes N."/>
            <person name="Thang M."/>
            <person name="Chan C."/>
        </authorList>
    </citation>
    <scope>NUCLEOTIDE SEQUENCE</scope>
</reference>
<dbReference type="InterPro" id="IPR005322">
    <property type="entry name" value="Peptidase_C69"/>
</dbReference>
<evidence type="ECO:0000313" key="2">
    <source>
        <dbReference type="EMBL" id="CAE7426497.1"/>
    </source>
</evidence>
<comment type="caution">
    <text evidence="2">The sequence shown here is derived from an EMBL/GenBank/DDBJ whole genome shotgun (WGS) entry which is preliminary data.</text>
</comment>
<dbReference type="OrthoDB" id="5175656at2759"/>
<comment type="similarity">
    <text evidence="1">Belongs to the peptidase C69 family. Secernin subfamily.</text>
</comment>
<protein>
    <submittedName>
        <fullName evidence="2">PipD protein</fullName>
    </submittedName>
</protein>
<dbReference type="GO" id="GO:0070004">
    <property type="term" value="F:cysteine-type exopeptidase activity"/>
    <property type="evidence" value="ECO:0007669"/>
    <property type="project" value="InterPro"/>
</dbReference>
<evidence type="ECO:0000256" key="1">
    <source>
        <dbReference type="ARBA" id="ARBA00005705"/>
    </source>
</evidence>
<feature type="non-terminal residue" evidence="2">
    <location>
        <position position="491"/>
    </location>
</feature>
<dbReference type="GO" id="GO:0016805">
    <property type="term" value="F:dipeptidase activity"/>
    <property type="evidence" value="ECO:0007669"/>
    <property type="project" value="InterPro"/>
</dbReference>
<dbReference type="GO" id="GO:0006508">
    <property type="term" value="P:proteolysis"/>
    <property type="evidence" value="ECO:0007669"/>
    <property type="project" value="InterPro"/>
</dbReference>
<dbReference type="EMBL" id="CAJNJA010018586">
    <property type="protein sequence ID" value="CAE7426497.1"/>
    <property type="molecule type" value="Genomic_DNA"/>
</dbReference>
<organism evidence="2 3">
    <name type="scientific">Symbiodinium necroappetens</name>
    <dbReference type="NCBI Taxonomy" id="1628268"/>
    <lineage>
        <taxon>Eukaryota</taxon>
        <taxon>Sar</taxon>
        <taxon>Alveolata</taxon>
        <taxon>Dinophyceae</taxon>
        <taxon>Suessiales</taxon>
        <taxon>Symbiodiniaceae</taxon>
        <taxon>Symbiodinium</taxon>
    </lineage>
</organism>